<keyword evidence="4 6" id="KW-1133">Transmembrane helix</keyword>
<evidence type="ECO:0000256" key="6">
    <source>
        <dbReference type="SAM" id="Phobius"/>
    </source>
</evidence>
<evidence type="ECO:0000256" key="1">
    <source>
        <dbReference type="ARBA" id="ARBA00004651"/>
    </source>
</evidence>
<comment type="subcellular location">
    <subcellularLocation>
        <location evidence="1">Cell membrane</location>
        <topology evidence="1">Multi-pass membrane protein</topology>
    </subcellularLocation>
</comment>
<gene>
    <name evidence="7" type="ORF">SK069_17190</name>
</gene>
<evidence type="ECO:0000256" key="2">
    <source>
        <dbReference type="ARBA" id="ARBA00022475"/>
    </source>
</evidence>
<comment type="caution">
    <text evidence="7">The sequence shown here is derived from an EMBL/GenBank/DDBJ whole genome shotgun (WGS) entry which is preliminary data.</text>
</comment>
<keyword evidence="2" id="KW-1003">Cell membrane</keyword>
<dbReference type="InterPro" id="IPR005171">
    <property type="entry name" value="Cyt_c_oxidase_su4_prok"/>
</dbReference>
<dbReference type="Pfam" id="PF03626">
    <property type="entry name" value="COX4_pro"/>
    <property type="match status" value="1"/>
</dbReference>
<evidence type="ECO:0000313" key="7">
    <source>
        <dbReference type="EMBL" id="MDX8153337.1"/>
    </source>
</evidence>
<dbReference type="EMBL" id="JAXAVX010000013">
    <property type="protein sequence ID" value="MDX8153337.1"/>
    <property type="molecule type" value="Genomic_DNA"/>
</dbReference>
<keyword evidence="5 6" id="KW-0472">Membrane</keyword>
<proteinExistence type="predicted"/>
<evidence type="ECO:0000256" key="5">
    <source>
        <dbReference type="ARBA" id="ARBA00023136"/>
    </source>
</evidence>
<dbReference type="RefSeq" id="WP_319955488.1">
    <property type="nucleotide sequence ID" value="NZ_JAXAVX010000013.1"/>
</dbReference>
<dbReference type="Proteomes" id="UP001277761">
    <property type="component" value="Unassembled WGS sequence"/>
</dbReference>
<keyword evidence="8" id="KW-1185">Reference proteome</keyword>
<sequence length="88" mass="9438">MRRPNSALYAVLAVLVVATIASWWLGDDHGLGTGDVAIVAVLAVTFAKVWLVGMHFMELRHARPVVKGLFNAYVVAVPTALFALHLAA</sequence>
<protein>
    <submittedName>
        <fullName evidence="7">Cytochrome C oxidase subunit IV family protein</fullName>
    </submittedName>
</protein>
<organism evidence="7 8">
    <name type="scientific">Patulibacter brassicae</name>
    <dbReference type="NCBI Taxonomy" id="1705717"/>
    <lineage>
        <taxon>Bacteria</taxon>
        <taxon>Bacillati</taxon>
        <taxon>Actinomycetota</taxon>
        <taxon>Thermoleophilia</taxon>
        <taxon>Solirubrobacterales</taxon>
        <taxon>Patulibacteraceae</taxon>
        <taxon>Patulibacter</taxon>
    </lineage>
</organism>
<name>A0ABU4VNA6_9ACTN</name>
<feature type="transmembrane region" description="Helical" evidence="6">
    <location>
        <begin position="69"/>
        <end position="87"/>
    </location>
</feature>
<feature type="transmembrane region" description="Helical" evidence="6">
    <location>
        <begin position="37"/>
        <end position="57"/>
    </location>
</feature>
<evidence type="ECO:0000256" key="3">
    <source>
        <dbReference type="ARBA" id="ARBA00022692"/>
    </source>
</evidence>
<feature type="transmembrane region" description="Helical" evidence="6">
    <location>
        <begin position="7"/>
        <end position="25"/>
    </location>
</feature>
<evidence type="ECO:0000313" key="8">
    <source>
        <dbReference type="Proteomes" id="UP001277761"/>
    </source>
</evidence>
<keyword evidence="3 6" id="KW-0812">Transmembrane</keyword>
<reference evidence="7 8" key="1">
    <citation type="submission" date="2023-11" db="EMBL/GenBank/DDBJ databases">
        <authorList>
            <person name="Xu M."/>
            <person name="Jiang T."/>
        </authorList>
    </citation>
    <scope>NUCLEOTIDE SEQUENCE [LARGE SCALE GENOMIC DNA]</scope>
    <source>
        <strain evidence="7 8">SD</strain>
    </source>
</reference>
<evidence type="ECO:0000256" key="4">
    <source>
        <dbReference type="ARBA" id="ARBA00022989"/>
    </source>
</evidence>
<accession>A0ABU4VNA6</accession>